<dbReference type="Proteomes" id="UP000222862">
    <property type="component" value="Unassembled WGS sequence"/>
</dbReference>
<comment type="function">
    <text evidence="10">CRISPR (clustered regularly interspaced short palindromic repeat), is an adaptive immune system that provides protection against mobile genetic elements (viruses, transposable elements and conjugative plasmids). CRISPR clusters contain spacers, sequences complementary to antecedent mobile elements, and target invading nucleic acids. CRISPR clusters are transcribed and processed into CRISPR RNA (crRNA). Acts as a dsDNA endonuclease. Involved in the integration of spacer DNA into the CRISPR cassette.</text>
</comment>
<evidence type="ECO:0000313" key="12">
    <source>
        <dbReference type="Proteomes" id="UP000222862"/>
    </source>
</evidence>
<evidence type="ECO:0000256" key="6">
    <source>
        <dbReference type="ARBA" id="ARBA00023118"/>
    </source>
</evidence>
<keyword evidence="2 10" id="KW-0479">Metal-binding</keyword>
<dbReference type="NCBIfam" id="TIGR00287">
    <property type="entry name" value="cas1"/>
    <property type="match status" value="1"/>
</dbReference>
<organism evidence="11 12">
    <name type="scientific">Fusobacterium nucleatum subsp. polymorphum</name>
    <name type="common">Fusobacterium polymorphum</name>
    <dbReference type="NCBI Taxonomy" id="76857"/>
    <lineage>
        <taxon>Bacteria</taxon>
        <taxon>Fusobacteriati</taxon>
        <taxon>Fusobacteriota</taxon>
        <taxon>Fusobacteriia</taxon>
        <taxon>Fusobacteriales</taxon>
        <taxon>Fusobacteriaceae</taxon>
        <taxon>Fusobacterium</taxon>
    </lineage>
</organism>
<dbReference type="Pfam" id="PF01867">
    <property type="entry name" value="Cas_Cas1"/>
    <property type="match status" value="1"/>
</dbReference>
<dbReference type="GO" id="GO:0043571">
    <property type="term" value="P:maintenance of CRISPR repeat elements"/>
    <property type="evidence" value="ECO:0007669"/>
    <property type="project" value="UniProtKB-UniRule"/>
</dbReference>
<dbReference type="PANTHER" id="PTHR34353:SF2">
    <property type="entry name" value="CRISPR-ASSOCIATED ENDONUCLEASE CAS1 1"/>
    <property type="match status" value="1"/>
</dbReference>
<comment type="cofactor">
    <cofactor evidence="10">
        <name>Mg(2+)</name>
        <dbReference type="ChEBI" id="CHEBI:18420"/>
    </cofactor>
    <cofactor evidence="10">
        <name>Mn(2+)</name>
        <dbReference type="ChEBI" id="CHEBI:29035"/>
    </cofactor>
</comment>
<dbReference type="CDD" id="cd09634">
    <property type="entry name" value="Cas1_I-II-III"/>
    <property type="match status" value="1"/>
</dbReference>
<sequence>MEENMANLYVYEQGTTLDYKNENFVVKTLSEKIIPAEKLEKLERVVVFGDIHITIQCIQEFLKRGIPVTFLSKKGEYFGSLEATNHVDIKIQRLQFQKSADKDFCLAMSKIFIKGKINNQRAFLFKENKIAKEPLAAISALRIKGFVEKVNNAENIEELNEIIKEMDKLYFTGLSSFLGKEYNFTERVKMPPTDPFNSILSFGYTLLLYEIKNMLNSKGLNAYVGFFTSDKVNMLALCADLMEEWRSILVDSLAFKLLYTKKLTLNNFETNEETGAVLLKKEASFAFIEEFEKLLREKVEKIIAGSSKLNYRQAIEYQITLLVKALENNSPKDYVPFEIDK</sequence>
<evidence type="ECO:0000256" key="3">
    <source>
        <dbReference type="ARBA" id="ARBA00022759"/>
    </source>
</evidence>
<protein>
    <recommendedName>
        <fullName evidence="10">CRISPR-associated endonuclease Cas1</fullName>
        <ecNumber evidence="10">3.1.-.-</ecNumber>
    </recommendedName>
</protein>
<dbReference type="HAMAP" id="MF_01470">
    <property type="entry name" value="Cas1"/>
    <property type="match status" value="1"/>
</dbReference>
<evidence type="ECO:0000256" key="5">
    <source>
        <dbReference type="ARBA" id="ARBA00022842"/>
    </source>
</evidence>
<keyword evidence="7 10" id="KW-0238">DNA-binding</keyword>
<keyword evidence="6 10" id="KW-0051">Antiviral defense</keyword>
<dbReference type="InterPro" id="IPR042206">
    <property type="entry name" value="CRISPR-assoc_Cas1_C"/>
</dbReference>
<name>A0A2B7YNF7_FUSNP</name>
<proteinExistence type="inferred from homology"/>
<dbReference type="EC" id="3.1.-.-" evidence="10"/>
<evidence type="ECO:0000256" key="10">
    <source>
        <dbReference type="HAMAP-Rule" id="MF_01470"/>
    </source>
</evidence>
<comment type="caution">
    <text evidence="10">Lacks conserved residue(s) required for the propagation of feature annotation.</text>
</comment>
<dbReference type="PANTHER" id="PTHR34353">
    <property type="entry name" value="CRISPR-ASSOCIATED ENDONUCLEASE CAS1 1"/>
    <property type="match status" value="1"/>
</dbReference>
<keyword evidence="1 10" id="KW-0540">Nuclease</keyword>
<dbReference type="EMBL" id="NJGI01000001">
    <property type="protein sequence ID" value="PGH22720.1"/>
    <property type="molecule type" value="Genomic_DNA"/>
</dbReference>
<dbReference type="InterPro" id="IPR050646">
    <property type="entry name" value="Cas1"/>
</dbReference>
<evidence type="ECO:0000256" key="9">
    <source>
        <dbReference type="ARBA" id="ARBA00038592"/>
    </source>
</evidence>
<dbReference type="GO" id="GO:0003677">
    <property type="term" value="F:DNA binding"/>
    <property type="evidence" value="ECO:0007669"/>
    <property type="project" value="UniProtKB-KW"/>
</dbReference>
<dbReference type="GO" id="GO:0046872">
    <property type="term" value="F:metal ion binding"/>
    <property type="evidence" value="ECO:0007669"/>
    <property type="project" value="UniProtKB-UniRule"/>
</dbReference>
<dbReference type="Gene3D" id="1.20.120.920">
    <property type="entry name" value="CRISPR-associated endonuclease Cas1, C-terminal domain"/>
    <property type="match status" value="1"/>
</dbReference>
<evidence type="ECO:0000256" key="2">
    <source>
        <dbReference type="ARBA" id="ARBA00022723"/>
    </source>
</evidence>
<dbReference type="Gene3D" id="3.100.10.20">
    <property type="entry name" value="CRISPR-associated endonuclease Cas1, N-terminal domain"/>
    <property type="match status" value="1"/>
</dbReference>
<evidence type="ECO:0000256" key="8">
    <source>
        <dbReference type="ARBA" id="ARBA00023211"/>
    </source>
</evidence>
<comment type="caution">
    <text evidence="11">The sequence shown here is derived from an EMBL/GenBank/DDBJ whole genome shotgun (WGS) entry which is preliminary data.</text>
</comment>
<evidence type="ECO:0000313" key="11">
    <source>
        <dbReference type="EMBL" id="PGH22720.1"/>
    </source>
</evidence>
<gene>
    <name evidence="10 11" type="primary">cas1</name>
    <name evidence="11" type="ORF">RN96_06380</name>
</gene>
<keyword evidence="5 10" id="KW-0460">Magnesium</keyword>
<dbReference type="InterPro" id="IPR042211">
    <property type="entry name" value="CRISPR-assoc_Cas1_N"/>
</dbReference>
<evidence type="ECO:0000256" key="7">
    <source>
        <dbReference type="ARBA" id="ARBA00023125"/>
    </source>
</evidence>
<dbReference type="GO" id="GO:0016787">
    <property type="term" value="F:hydrolase activity"/>
    <property type="evidence" value="ECO:0007669"/>
    <property type="project" value="UniProtKB-KW"/>
</dbReference>
<keyword evidence="3 10" id="KW-0255">Endonuclease</keyword>
<reference evidence="11 12" key="1">
    <citation type="submission" date="2017-06" db="EMBL/GenBank/DDBJ databases">
        <title>Genome sequencing of Fusobacterium nucleatum subsp. polymorphum KCOM 1232 (=ChDC F37).</title>
        <authorList>
            <person name="Kook J.-K."/>
            <person name="Park S.-N."/>
            <person name="Lim Y.K."/>
            <person name="Roh H."/>
        </authorList>
    </citation>
    <scope>NUCLEOTIDE SEQUENCE [LARGE SCALE GENOMIC DNA]</scope>
    <source>
        <strain evidence="12">KCOM 1232 ( ChDC F37)</strain>
    </source>
</reference>
<dbReference type="GO" id="GO:0004519">
    <property type="term" value="F:endonuclease activity"/>
    <property type="evidence" value="ECO:0007669"/>
    <property type="project" value="UniProtKB-UniRule"/>
</dbReference>
<evidence type="ECO:0000256" key="4">
    <source>
        <dbReference type="ARBA" id="ARBA00022801"/>
    </source>
</evidence>
<comment type="similarity">
    <text evidence="10">Belongs to the CRISPR-associated endonuclease Cas1 family.</text>
</comment>
<dbReference type="InterPro" id="IPR002729">
    <property type="entry name" value="CRISPR-assoc_Cas1"/>
</dbReference>
<keyword evidence="8 10" id="KW-0464">Manganese</keyword>
<feature type="binding site" evidence="10">
    <location>
        <position position="243"/>
    </location>
    <ligand>
        <name>Mn(2+)</name>
        <dbReference type="ChEBI" id="CHEBI:29035"/>
    </ligand>
</feature>
<dbReference type="AlphaFoldDB" id="A0A2B7YNF7"/>
<keyword evidence="4 10" id="KW-0378">Hydrolase</keyword>
<comment type="subunit">
    <text evidence="9 10">Homodimer, forms a heterotetramer with a Cas2 homodimer.</text>
</comment>
<evidence type="ECO:0000256" key="1">
    <source>
        <dbReference type="ARBA" id="ARBA00022722"/>
    </source>
</evidence>
<accession>A0A2B7YNF7</accession>
<dbReference type="GO" id="GO:0051607">
    <property type="term" value="P:defense response to virus"/>
    <property type="evidence" value="ECO:0007669"/>
    <property type="project" value="UniProtKB-UniRule"/>
</dbReference>